<evidence type="ECO:0000256" key="1">
    <source>
        <dbReference type="SAM" id="MobiDB-lite"/>
    </source>
</evidence>
<feature type="chain" id="PRO_5025459545" description="Conjugal transfer protein TrbI" evidence="2">
    <location>
        <begin position="19"/>
        <end position="132"/>
    </location>
</feature>
<feature type="non-terminal residue" evidence="3">
    <location>
        <position position="132"/>
    </location>
</feature>
<dbReference type="EMBL" id="BKCJ011446596">
    <property type="protein sequence ID" value="GFD34430.1"/>
    <property type="molecule type" value="Genomic_DNA"/>
</dbReference>
<organism evidence="3">
    <name type="scientific">Tanacetum cinerariifolium</name>
    <name type="common">Dalmatian daisy</name>
    <name type="synonym">Chrysanthemum cinerariifolium</name>
    <dbReference type="NCBI Taxonomy" id="118510"/>
    <lineage>
        <taxon>Eukaryota</taxon>
        <taxon>Viridiplantae</taxon>
        <taxon>Streptophyta</taxon>
        <taxon>Embryophyta</taxon>
        <taxon>Tracheophyta</taxon>
        <taxon>Spermatophyta</taxon>
        <taxon>Magnoliopsida</taxon>
        <taxon>eudicotyledons</taxon>
        <taxon>Gunneridae</taxon>
        <taxon>Pentapetalae</taxon>
        <taxon>asterids</taxon>
        <taxon>campanulids</taxon>
        <taxon>Asterales</taxon>
        <taxon>Asteraceae</taxon>
        <taxon>Asteroideae</taxon>
        <taxon>Anthemideae</taxon>
        <taxon>Anthemidinae</taxon>
        <taxon>Tanacetum</taxon>
    </lineage>
</organism>
<reference evidence="3" key="1">
    <citation type="journal article" date="2019" name="Sci. Rep.">
        <title>Draft genome of Tanacetum cinerariifolium, the natural source of mosquito coil.</title>
        <authorList>
            <person name="Yamashiro T."/>
            <person name="Shiraishi A."/>
            <person name="Satake H."/>
            <person name="Nakayama K."/>
        </authorList>
    </citation>
    <scope>NUCLEOTIDE SEQUENCE</scope>
</reference>
<feature type="non-terminal residue" evidence="3">
    <location>
        <position position="1"/>
    </location>
</feature>
<feature type="compositionally biased region" description="Polar residues" evidence="1">
    <location>
        <begin position="117"/>
        <end position="132"/>
    </location>
</feature>
<dbReference type="AlphaFoldDB" id="A0A699VIX2"/>
<comment type="caution">
    <text evidence="3">The sequence shown here is derived from an EMBL/GenBank/DDBJ whole genome shotgun (WGS) entry which is preliminary data.</text>
</comment>
<gene>
    <name evidence="3" type="ORF">Tci_906399</name>
</gene>
<feature type="signal peptide" evidence="2">
    <location>
        <begin position="1"/>
        <end position="18"/>
    </location>
</feature>
<feature type="region of interest" description="Disordered" evidence="1">
    <location>
        <begin position="60"/>
        <end position="84"/>
    </location>
</feature>
<evidence type="ECO:0000313" key="3">
    <source>
        <dbReference type="EMBL" id="GFD34430.1"/>
    </source>
</evidence>
<proteinExistence type="predicted"/>
<evidence type="ECO:0008006" key="4">
    <source>
        <dbReference type="Google" id="ProtNLM"/>
    </source>
</evidence>
<sequence>IGFAVIALFLGLVAMVAVKRNNEATVEHEAVSTGKGGDSSMMAGDIIGGRGAGLIAQAKPPEAPVLPGTVPAAPTQANGGNLEDPEDAQLRQAKMQAFQTAVGAKTAVTLPDMSRVGESTTANTEAPQTRDE</sequence>
<evidence type="ECO:0000256" key="2">
    <source>
        <dbReference type="SAM" id="SignalP"/>
    </source>
</evidence>
<accession>A0A699VIX2</accession>
<keyword evidence="2" id="KW-0732">Signal</keyword>
<feature type="region of interest" description="Disordered" evidence="1">
    <location>
        <begin position="109"/>
        <end position="132"/>
    </location>
</feature>
<protein>
    <recommendedName>
        <fullName evidence="4">Conjugal transfer protein TrbI</fullName>
    </recommendedName>
</protein>
<name>A0A699VIX2_TANCI</name>